<dbReference type="Pfam" id="PF02108">
    <property type="entry name" value="FliH"/>
    <property type="match status" value="1"/>
</dbReference>
<evidence type="ECO:0000256" key="2">
    <source>
        <dbReference type="ARBA" id="ARBA00006602"/>
    </source>
</evidence>
<dbReference type="AlphaFoldDB" id="A0AAU7VQ35"/>
<dbReference type="EMBL" id="CP158367">
    <property type="protein sequence ID" value="XBX76215.1"/>
    <property type="molecule type" value="Genomic_DNA"/>
</dbReference>
<protein>
    <submittedName>
        <fullName evidence="9">FliH/SctL family protein</fullName>
    </submittedName>
</protein>
<evidence type="ECO:0000256" key="3">
    <source>
        <dbReference type="ARBA" id="ARBA00022448"/>
    </source>
</evidence>
<comment type="similarity">
    <text evidence="2">Belongs to the FliH family.</text>
</comment>
<evidence type="ECO:0000256" key="5">
    <source>
        <dbReference type="ARBA" id="ARBA00022927"/>
    </source>
</evidence>
<dbReference type="RefSeq" id="WP_350344949.1">
    <property type="nucleotide sequence ID" value="NZ_CP158367.1"/>
</dbReference>
<gene>
    <name evidence="9" type="ORF">PRVXT_001396</name>
</gene>
<evidence type="ECO:0000313" key="9">
    <source>
        <dbReference type="EMBL" id="XBX76215.1"/>
    </source>
</evidence>
<evidence type="ECO:0000256" key="1">
    <source>
        <dbReference type="ARBA" id="ARBA00003041"/>
    </source>
</evidence>
<reference evidence="9" key="2">
    <citation type="submission" date="2024-06" db="EMBL/GenBank/DDBJ databases">
        <authorList>
            <person name="Petrova K.O."/>
            <person name="Toshchakov S.V."/>
            <person name="Boltjanskaja Y.V."/>
            <person name="Kevbrin V."/>
        </authorList>
    </citation>
    <scope>NUCLEOTIDE SEQUENCE</scope>
    <source>
        <strain evidence="9">Z-910T</strain>
    </source>
</reference>
<evidence type="ECO:0000256" key="7">
    <source>
        <dbReference type="SAM" id="MobiDB-lite"/>
    </source>
</evidence>
<reference evidence="9" key="1">
    <citation type="journal article" date="2013" name="Extremophiles">
        <title>Proteinivorax tanatarense gen. nov., sp. nov., an anaerobic, haloalkaliphilic, proteolytic bacterium isolated from a decaying algal bloom, and proposal of Proteinivoraceae fam. nov.</title>
        <authorList>
            <person name="Kevbrin V."/>
            <person name="Boltyanskaya Y."/>
            <person name="Zhilina T."/>
            <person name="Kolganova T."/>
            <person name="Lavrentjeva E."/>
            <person name="Kuznetsov B."/>
        </authorList>
    </citation>
    <scope>NUCLEOTIDE SEQUENCE</scope>
    <source>
        <strain evidence="9">Z-910T</strain>
    </source>
</reference>
<organism evidence="9">
    <name type="scientific">Proteinivorax tanatarense</name>
    <dbReference type="NCBI Taxonomy" id="1260629"/>
    <lineage>
        <taxon>Bacteria</taxon>
        <taxon>Bacillati</taxon>
        <taxon>Bacillota</taxon>
        <taxon>Clostridia</taxon>
        <taxon>Eubacteriales</taxon>
        <taxon>Proteinivoracaceae</taxon>
        <taxon>Proteinivorax</taxon>
    </lineage>
</organism>
<feature type="domain" description="Flagellar assembly protein FliH/Type III secretion system HrpE" evidence="8">
    <location>
        <begin position="106"/>
        <end position="223"/>
    </location>
</feature>
<dbReference type="PANTHER" id="PTHR34982">
    <property type="entry name" value="YOP PROTEINS TRANSLOCATION PROTEIN L"/>
    <property type="match status" value="1"/>
</dbReference>
<dbReference type="GO" id="GO:0044781">
    <property type="term" value="P:bacterial-type flagellum organization"/>
    <property type="evidence" value="ECO:0007669"/>
    <property type="project" value="UniProtKB-KW"/>
</dbReference>
<dbReference type="InterPro" id="IPR018035">
    <property type="entry name" value="Flagellar_FliH/T3SS_HrpE"/>
</dbReference>
<name>A0AAU7VQ35_9FIRM</name>
<evidence type="ECO:0000256" key="4">
    <source>
        <dbReference type="ARBA" id="ARBA00022795"/>
    </source>
</evidence>
<keyword evidence="4" id="KW-1005">Bacterial flagellum biogenesis</keyword>
<sequence>MSNVIKSFNVKENSIKKVKILDIASNTNEEKKINTKEDEKTESSNERGLEQAKHEAELIIKTALKEKEEIIEKAKSDGFKSGFEKGTIEGKKQGLSEGQREAKKLIEKSTNLLKQAEDYKNQMLDQTEKDVLVLTSYIIEKVVGEATSKDKDLVIYLYNKLSPLVKQRNPKEVIVSPSNKEILSDYLEEKGETNLKVTIDDQMQNDEIKVLTDQGFIPYHISSLVSEIKKQLVK</sequence>
<feature type="compositionally biased region" description="Basic and acidic residues" evidence="7">
    <location>
        <begin position="28"/>
        <end position="51"/>
    </location>
</feature>
<evidence type="ECO:0000259" key="8">
    <source>
        <dbReference type="Pfam" id="PF02108"/>
    </source>
</evidence>
<dbReference type="GO" id="GO:0005829">
    <property type="term" value="C:cytosol"/>
    <property type="evidence" value="ECO:0007669"/>
    <property type="project" value="TreeGrafter"/>
</dbReference>
<keyword evidence="6" id="KW-1006">Bacterial flagellum protein export</keyword>
<comment type="function">
    <text evidence="1">Needed for flagellar regrowth and assembly.</text>
</comment>
<proteinExistence type="inferred from homology"/>
<keyword evidence="3" id="KW-0813">Transport</keyword>
<evidence type="ECO:0000256" key="6">
    <source>
        <dbReference type="ARBA" id="ARBA00023225"/>
    </source>
</evidence>
<dbReference type="InterPro" id="IPR051472">
    <property type="entry name" value="T3SS_Stator/FliH"/>
</dbReference>
<keyword evidence="5" id="KW-0653">Protein transport</keyword>
<accession>A0AAU7VQ35</accession>
<dbReference type="PANTHER" id="PTHR34982:SF1">
    <property type="entry name" value="FLAGELLAR ASSEMBLY PROTEIN FLIH"/>
    <property type="match status" value="1"/>
</dbReference>
<dbReference type="GO" id="GO:0015031">
    <property type="term" value="P:protein transport"/>
    <property type="evidence" value="ECO:0007669"/>
    <property type="project" value="UniProtKB-KW"/>
</dbReference>
<feature type="region of interest" description="Disordered" evidence="7">
    <location>
        <begin position="26"/>
        <end position="51"/>
    </location>
</feature>